<evidence type="ECO:0000313" key="1">
    <source>
        <dbReference type="EMBL" id="ROS05596.1"/>
    </source>
</evidence>
<comment type="caution">
    <text evidence="1">The sequence shown here is derived from an EMBL/GenBank/DDBJ whole genome shotgun (WGS) entry which is preliminary data.</text>
</comment>
<gene>
    <name evidence="1" type="ORF">EDC56_1141</name>
</gene>
<keyword evidence="2" id="KW-1185">Reference proteome</keyword>
<accession>A0A3N2E0H3</accession>
<evidence type="ECO:0000313" key="2">
    <source>
        <dbReference type="Proteomes" id="UP000275394"/>
    </source>
</evidence>
<dbReference type="InterPro" id="IPR025630">
    <property type="entry name" value="DUF4288"/>
</dbReference>
<protein>
    <submittedName>
        <fullName evidence="1">Uncharacterized protein DUF4288</fullName>
    </submittedName>
</protein>
<dbReference type="Proteomes" id="UP000275394">
    <property type="component" value="Unassembled WGS sequence"/>
</dbReference>
<dbReference type="OrthoDB" id="6882747at2"/>
<reference evidence="1 2" key="1">
    <citation type="submission" date="2018-11" db="EMBL/GenBank/DDBJ databases">
        <title>Genomic Encyclopedia of Type Strains, Phase IV (KMG-IV): sequencing the most valuable type-strain genomes for metagenomic binning, comparative biology and taxonomic classification.</title>
        <authorList>
            <person name="Goeker M."/>
        </authorList>
    </citation>
    <scope>NUCLEOTIDE SEQUENCE [LARGE SCALE GENOMIC DNA]</scope>
    <source>
        <strain evidence="1 2">DSM 100316</strain>
    </source>
</reference>
<organism evidence="1 2">
    <name type="scientific">Sinobacterium caligoides</name>
    <dbReference type="NCBI Taxonomy" id="933926"/>
    <lineage>
        <taxon>Bacteria</taxon>
        <taxon>Pseudomonadati</taxon>
        <taxon>Pseudomonadota</taxon>
        <taxon>Gammaproteobacteria</taxon>
        <taxon>Cellvibrionales</taxon>
        <taxon>Spongiibacteraceae</taxon>
        <taxon>Sinobacterium</taxon>
    </lineage>
</organism>
<sequence length="113" mass="13294">MLPMIGETMEWYAVRNVFHFGVKSDGKNVFEERVVVFQAESFDEVHSKAEAEAAQYAKDNDFSVHDMQECYRQDGENLIDGYEVWSQLFEAHLSLEAFYATRYEKFKYDPENV</sequence>
<name>A0A3N2E0H3_9GAMM</name>
<dbReference type="AlphaFoldDB" id="A0A3N2E0H3"/>
<dbReference type="EMBL" id="RKHR01000003">
    <property type="protein sequence ID" value="ROS05596.1"/>
    <property type="molecule type" value="Genomic_DNA"/>
</dbReference>
<proteinExistence type="predicted"/>
<dbReference type="Pfam" id="PF14119">
    <property type="entry name" value="DUF4288"/>
    <property type="match status" value="1"/>
</dbReference>